<evidence type="ECO:0000313" key="10">
    <source>
        <dbReference type="EMBL" id="CAI4065603.1"/>
    </source>
</evidence>
<feature type="compositionally biased region" description="Low complexity" evidence="7">
    <location>
        <begin position="477"/>
        <end position="489"/>
    </location>
</feature>
<feature type="chain" id="PRO_5046766200" description="Peptidase A1 domain-containing protein" evidence="8">
    <location>
        <begin position="25"/>
        <end position="589"/>
    </location>
</feature>
<dbReference type="PROSITE" id="PS51767">
    <property type="entry name" value="PEPTIDASE_A1"/>
    <property type="match status" value="1"/>
</dbReference>
<dbReference type="Gene3D" id="2.40.70.10">
    <property type="entry name" value="Acid Proteases"/>
    <property type="match status" value="2"/>
</dbReference>
<feature type="compositionally biased region" description="Polar residues" evidence="7">
    <location>
        <begin position="490"/>
        <end position="508"/>
    </location>
</feature>
<keyword evidence="11" id="KW-1185">Reference proteome</keyword>
<dbReference type="EMBL" id="OX365936">
    <property type="protein sequence ID" value="CAI4065603.1"/>
    <property type="molecule type" value="Genomic_DNA"/>
</dbReference>
<evidence type="ECO:0000256" key="3">
    <source>
        <dbReference type="ARBA" id="ARBA00022729"/>
    </source>
</evidence>
<keyword evidence="4 6" id="KW-0064">Aspartyl protease</keyword>
<comment type="similarity">
    <text evidence="1 6">Belongs to the peptidase A1 family.</text>
</comment>
<evidence type="ECO:0000256" key="1">
    <source>
        <dbReference type="ARBA" id="ARBA00007447"/>
    </source>
</evidence>
<dbReference type="Pfam" id="PF00026">
    <property type="entry name" value="Asp"/>
    <property type="match status" value="1"/>
</dbReference>
<accession>A0ABN8WVN0</accession>
<sequence>MFVINHLCLRLLLVGLTIFNTVAALTNDGSGHLEFSLQHEEQMYYATTLDIGTPSQQLTVLFDTGSADFWVMDSSNPFCLSKSNTSYYQNATYDGSRITPSVDCSSTYNENSSSTYQDLDNGRFYIIYADGTFADGSWGKETMSIDGINIPDIQFGLAKYATTPVSGVLGIGFPRRESVKGYDGAPYEYYPNFPQILKSEQIIDVVAYSLFLNSPDSDTGSIVFGAIDESKFSGDLYTFPMVNEYPTIVDVPATLAMTIQGLGAQNKSSCEHETFMTTKYPVLLDSGTSLLNAPKYIADKMASFVNASYSADEGIYILDCPDSTDDVEYTFDFGDLQITVPLDSLILSPETEGGYCGFAVQPTNDSMVLGDVFLSSAYVVFDLDNYKISLAQANWNSSNDSKQLTNIPTDGSMPGGKSATAQPWSTNDPFTVTSDIYASAVCKTTLSSHQQTGSSSIPQTSMQARNSTTRVVGARSTTTLSKTTQTGVTNQEKSTNIESTTRNQSTPYFNEKSSDSDLIIETESLGRNIFSSPTHSTPQTTVGPTETKSSALISKSKGKSINRPTHKTIITETITKYSTVVINVCKPTF</sequence>
<feature type="compositionally biased region" description="Polar residues" evidence="7">
    <location>
        <begin position="449"/>
        <end position="470"/>
    </location>
</feature>
<evidence type="ECO:0000256" key="2">
    <source>
        <dbReference type="ARBA" id="ARBA00022670"/>
    </source>
</evidence>
<keyword evidence="3 8" id="KW-0732">Signal</keyword>
<evidence type="ECO:0000256" key="6">
    <source>
        <dbReference type="RuleBase" id="RU000454"/>
    </source>
</evidence>
<dbReference type="PRINTS" id="PR00792">
    <property type="entry name" value="PEPSIN"/>
</dbReference>
<name>A0ABN8WVN0_SACUV</name>
<dbReference type="InterPro" id="IPR033121">
    <property type="entry name" value="PEPTIDASE_A1"/>
</dbReference>
<evidence type="ECO:0000256" key="4">
    <source>
        <dbReference type="ARBA" id="ARBA00022750"/>
    </source>
</evidence>
<dbReference type="Proteomes" id="UP001162085">
    <property type="component" value="Chromosome 9"/>
</dbReference>
<dbReference type="InterPro" id="IPR021109">
    <property type="entry name" value="Peptidase_aspartic_dom_sf"/>
</dbReference>
<gene>
    <name evidence="10" type="primary">SUVZ09G1420</name>
    <name evidence="10" type="ORF">SUVZ_09G1420</name>
</gene>
<dbReference type="CDD" id="cd05474">
    <property type="entry name" value="SAP_like"/>
    <property type="match status" value="1"/>
</dbReference>
<feature type="compositionally biased region" description="Polar residues" evidence="7">
    <location>
        <begin position="398"/>
        <end position="409"/>
    </location>
</feature>
<feature type="region of interest" description="Disordered" evidence="7">
    <location>
        <begin position="528"/>
        <end position="560"/>
    </location>
</feature>
<feature type="signal peptide" evidence="8">
    <location>
        <begin position="1"/>
        <end position="24"/>
    </location>
</feature>
<dbReference type="InterPro" id="IPR001461">
    <property type="entry name" value="Aspartic_peptidase_A1"/>
</dbReference>
<organism evidence="10 11">
    <name type="scientific">Saccharomyces uvarum</name>
    <name type="common">Yeast</name>
    <name type="synonym">Saccharomyces bayanus var. uvarum</name>
    <dbReference type="NCBI Taxonomy" id="230603"/>
    <lineage>
        <taxon>Eukaryota</taxon>
        <taxon>Fungi</taxon>
        <taxon>Dikarya</taxon>
        <taxon>Ascomycota</taxon>
        <taxon>Saccharomycotina</taxon>
        <taxon>Saccharomycetes</taxon>
        <taxon>Saccharomycetales</taxon>
        <taxon>Saccharomycetaceae</taxon>
        <taxon>Saccharomyces</taxon>
    </lineage>
</organism>
<feature type="region of interest" description="Disordered" evidence="7">
    <location>
        <begin position="398"/>
        <end position="425"/>
    </location>
</feature>
<evidence type="ECO:0000256" key="7">
    <source>
        <dbReference type="SAM" id="MobiDB-lite"/>
    </source>
</evidence>
<dbReference type="PANTHER" id="PTHR47966">
    <property type="entry name" value="BETA-SITE APP-CLEAVING ENZYME, ISOFORM A-RELATED"/>
    <property type="match status" value="1"/>
</dbReference>
<protein>
    <recommendedName>
        <fullName evidence="9">Peptidase A1 domain-containing protein</fullName>
    </recommendedName>
</protein>
<dbReference type="PANTHER" id="PTHR47966:SF65">
    <property type="entry name" value="ASPARTIC-TYPE ENDOPEPTIDASE"/>
    <property type="match status" value="1"/>
</dbReference>
<dbReference type="SUPFAM" id="SSF50630">
    <property type="entry name" value="Acid proteases"/>
    <property type="match status" value="1"/>
</dbReference>
<evidence type="ECO:0000256" key="5">
    <source>
        <dbReference type="ARBA" id="ARBA00022801"/>
    </source>
</evidence>
<proteinExistence type="inferred from homology"/>
<dbReference type="PROSITE" id="PS00141">
    <property type="entry name" value="ASP_PROTEASE"/>
    <property type="match status" value="1"/>
</dbReference>
<feature type="compositionally biased region" description="Polar residues" evidence="7">
    <location>
        <begin position="529"/>
        <end position="553"/>
    </location>
</feature>
<keyword evidence="2 6" id="KW-0645">Protease</keyword>
<feature type="region of interest" description="Disordered" evidence="7">
    <location>
        <begin position="449"/>
        <end position="514"/>
    </location>
</feature>
<keyword evidence="5 6" id="KW-0378">Hydrolase</keyword>
<dbReference type="InterPro" id="IPR001969">
    <property type="entry name" value="Aspartic_peptidase_AS"/>
</dbReference>
<evidence type="ECO:0000256" key="8">
    <source>
        <dbReference type="SAM" id="SignalP"/>
    </source>
</evidence>
<dbReference type="InterPro" id="IPR033876">
    <property type="entry name" value="SAP-like"/>
</dbReference>
<feature type="domain" description="Peptidase A1" evidence="9">
    <location>
        <begin position="45"/>
        <end position="391"/>
    </location>
</feature>
<evidence type="ECO:0000313" key="11">
    <source>
        <dbReference type="Proteomes" id="UP001162085"/>
    </source>
</evidence>
<reference evidence="10" key="1">
    <citation type="submission" date="2022-10" db="EMBL/GenBank/DDBJ databases">
        <authorList>
            <person name="Byrne P K."/>
        </authorList>
    </citation>
    <scope>NUCLEOTIDE SEQUENCE</scope>
    <source>
        <strain evidence="10">ZP964</strain>
    </source>
</reference>
<evidence type="ECO:0000259" key="9">
    <source>
        <dbReference type="PROSITE" id="PS51767"/>
    </source>
</evidence>